<dbReference type="STRING" id="83655.APT61_19180"/>
<evidence type="ECO:0000259" key="1">
    <source>
        <dbReference type="PROSITE" id="PS50914"/>
    </source>
</evidence>
<organism evidence="2 3">
    <name type="scientific">Leclercia adecarboxylata</name>
    <dbReference type="NCBI Taxonomy" id="83655"/>
    <lineage>
        <taxon>Bacteria</taxon>
        <taxon>Pseudomonadati</taxon>
        <taxon>Pseudomonadota</taxon>
        <taxon>Gammaproteobacteria</taxon>
        <taxon>Enterobacterales</taxon>
        <taxon>Enterobacteriaceae</taxon>
        <taxon>Leclercia</taxon>
    </lineage>
</organism>
<feature type="domain" description="BON" evidence="1">
    <location>
        <begin position="9"/>
        <end position="53"/>
    </location>
</feature>
<dbReference type="Proteomes" id="UP000310719">
    <property type="component" value="Chromosome"/>
</dbReference>
<gene>
    <name evidence="2" type="primary">osmY_1</name>
    <name evidence="2" type="ORF">NCTC13032_00935</name>
</gene>
<dbReference type="PANTHER" id="PTHR34606">
    <property type="entry name" value="BON DOMAIN-CONTAINING PROTEIN"/>
    <property type="match status" value="1"/>
</dbReference>
<evidence type="ECO:0000313" key="2">
    <source>
        <dbReference type="EMBL" id="VTP63601.1"/>
    </source>
</evidence>
<dbReference type="InterPro" id="IPR007055">
    <property type="entry name" value="BON_dom"/>
</dbReference>
<dbReference type="PANTHER" id="PTHR34606:SF11">
    <property type="entry name" value="OSMOTICALLY-INDUCIBLE PROTEIN Y"/>
    <property type="match status" value="1"/>
</dbReference>
<sequence length="53" mass="5574">MNKVGNFMDDSSITAKVKAALVDADDIKSTDISVETEKNVVTLSGFVESQAPG</sequence>
<proteinExistence type="predicted"/>
<dbReference type="PROSITE" id="PS50914">
    <property type="entry name" value="BON"/>
    <property type="match status" value="1"/>
</dbReference>
<dbReference type="InterPro" id="IPR051686">
    <property type="entry name" value="Lipoprotein_DolP"/>
</dbReference>
<reference evidence="2 3" key="1">
    <citation type="submission" date="2019-05" db="EMBL/GenBank/DDBJ databases">
        <authorList>
            <consortium name="Pathogen Informatics"/>
        </authorList>
    </citation>
    <scope>NUCLEOTIDE SEQUENCE [LARGE SCALE GENOMIC DNA]</scope>
    <source>
        <strain evidence="2 3">NCTC13032</strain>
    </source>
</reference>
<accession>A0A4U9HK75</accession>
<name>A0A4U9HK75_9ENTR</name>
<evidence type="ECO:0000313" key="3">
    <source>
        <dbReference type="Proteomes" id="UP000310719"/>
    </source>
</evidence>
<dbReference type="Pfam" id="PF04972">
    <property type="entry name" value="BON"/>
    <property type="match status" value="1"/>
</dbReference>
<dbReference type="Gene3D" id="3.30.1340.30">
    <property type="match status" value="1"/>
</dbReference>
<protein>
    <submittedName>
        <fullName evidence="2">Osmotically-inducible protein Y</fullName>
    </submittedName>
</protein>
<dbReference type="AlphaFoldDB" id="A0A4U9HK75"/>
<dbReference type="EMBL" id="LR590464">
    <property type="protein sequence ID" value="VTP63601.1"/>
    <property type="molecule type" value="Genomic_DNA"/>
</dbReference>